<dbReference type="GO" id="GO:0000422">
    <property type="term" value="P:autophagy of mitochondrion"/>
    <property type="evidence" value="ECO:0007669"/>
    <property type="project" value="TreeGrafter"/>
</dbReference>
<dbReference type="Proteomes" id="UP001367676">
    <property type="component" value="Unassembled WGS sequence"/>
</dbReference>
<keyword evidence="9" id="KW-0472">Membrane</keyword>
<evidence type="ECO:0000256" key="6">
    <source>
        <dbReference type="ARBA" id="ARBA00022824"/>
    </source>
</evidence>
<evidence type="ECO:0000256" key="12">
    <source>
        <dbReference type="SAM" id="MobiDB-lite"/>
    </source>
</evidence>
<keyword evidence="6" id="KW-0256">Endoplasmic reticulum</keyword>
<comment type="subcellular location">
    <subcellularLocation>
        <location evidence="1">Endoplasmic reticulum membrane</location>
        <topology evidence="1">Peripheral membrane protein</topology>
    </subcellularLocation>
    <subcellularLocation>
        <location evidence="2">Preautophagosomal structure membrane</location>
        <topology evidence="2">Peripheral membrane protein</topology>
    </subcellularLocation>
</comment>
<comment type="similarity">
    <text evidence="3">Belongs to the ATG2 family.</text>
</comment>
<dbReference type="PANTHER" id="PTHR13190">
    <property type="entry name" value="AUTOPHAGY-RELATED 2, ISOFORM A"/>
    <property type="match status" value="1"/>
</dbReference>
<comment type="catalytic activity">
    <reaction evidence="10">
        <text>a 1,2-diacyl-sn-glycero-3-phospho-L-serine(in) = a 1,2-diacyl-sn-glycero-3-phospho-L-serine(out)</text>
        <dbReference type="Rhea" id="RHEA:38663"/>
        <dbReference type="ChEBI" id="CHEBI:57262"/>
    </reaction>
</comment>
<feature type="region of interest" description="Disordered" evidence="12">
    <location>
        <begin position="1518"/>
        <end position="1549"/>
    </location>
</feature>
<reference evidence="13 14" key="1">
    <citation type="submission" date="2024-03" db="EMBL/GenBank/DDBJ databases">
        <title>Adaptation during the transition from Ophiocordyceps entomopathogen to insect associate is accompanied by gene loss and intensified selection.</title>
        <authorList>
            <person name="Ward C.M."/>
            <person name="Onetto C.A."/>
            <person name="Borneman A.R."/>
        </authorList>
    </citation>
    <scope>NUCLEOTIDE SEQUENCE [LARGE SCALE GENOMIC DNA]</scope>
    <source>
        <strain evidence="13">AWRI1</strain>
        <tissue evidence="13">Single Adult Female</tissue>
    </source>
</reference>
<keyword evidence="8" id="KW-0445">Lipid transport</keyword>
<name>A0AAN9U0D1_9HEMI</name>
<accession>A0AAN9U0D1</accession>
<keyword evidence="14" id="KW-1185">Reference proteome</keyword>
<organism evidence="13 14">
    <name type="scientific">Parthenolecanium corni</name>
    <dbReference type="NCBI Taxonomy" id="536013"/>
    <lineage>
        <taxon>Eukaryota</taxon>
        <taxon>Metazoa</taxon>
        <taxon>Ecdysozoa</taxon>
        <taxon>Arthropoda</taxon>
        <taxon>Hexapoda</taxon>
        <taxon>Insecta</taxon>
        <taxon>Pterygota</taxon>
        <taxon>Neoptera</taxon>
        <taxon>Paraneoptera</taxon>
        <taxon>Hemiptera</taxon>
        <taxon>Sternorrhyncha</taxon>
        <taxon>Coccoidea</taxon>
        <taxon>Coccidae</taxon>
        <taxon>Parthenolecanium</taxon>
    </lineage>
</organism>
<sequence length="2065" mass="231483">MSWFVPWTEMLKNGSVRYILQRYLGQYFEEKLSVEQLTVDLFKGIGSITNIALDVQALNELGEQHNLPIEFVDGSITKITVRVPWSSILTESSSIQVDGLNLVIQPKQREDGATSMFESMWSSMTTSIQLAEECLKQSTESNSEQPVNGVQEVAKTIDTVFARVKIDFYNTTVKLEHLPKDKCHGSAIKIHIKQFSYSDETSTESFDDMPTKPASAYSVKIFSFDGVDFCSNEFYASHRTMCRSLLVESNIMNEQQSKINDTDSILFAKFLGKQEIRLKIKQKENVSGPKFHVEVNGSSLVTYFSPRQLRTVCEVLCGLMSPHLQDSSNMCNKSRVNAKPMTTSDYERVEHELNQHINPSNINNFVSKSLQNAAGWSSAGCLEDESDDDFHPVAGHASSSLTSSVSNSVTSSCHSTSSSYHLSSKTSEQYSSGNHYQHGRSKEKGGTSEPDFSGEINSFQLRLNFLAVILLHQDVLQTSNEFQVPEETSVEKMKSLSDKFFSQFMALFTSSGRNDFKNGRQILQNSVDKNHFRLYCTTLIANAEEKSNPSNSELHGAVTIASLELVECLFELKDRKQQFVDLLRFTNGSDSNDASIYSQPDFVLHFKHLKNLKHYSIPNRLEFTANMQKCETEIDVTMIDRLSHVLENLDALLKTFDKRSDSSNRSILSDVHTPLVEVKVQWKISSPLMVVKLRFPVPDLRTEIDDNDSFWSKRDIYNDILFIELTEMSIQSRESSHQVARSFELQCKSVRVVFQEANCDKCVPVIFSGIDGKYCQSLPNAGRGFDWPRVVLRLYPKVGYIELEEEEEEKLDINVSGPMFQSIIQTPKETSPFSSKIIMRESNTTHTKKTSSENDGEEIILPGTKEEIGEFIEGASRNALIQLNITLPSITIQLPSKHLYEVIYNRFNNDLLLWTPKSWKQRSSVAQTTSAGPDYNFGFNPSSSMFTSFSLCKSAIRNSCDSDDDDHCENLLLNADNCTENSKPKKSPQQQQSNVAISLFASQGVVDVLPHARDSSGKVIPGQFGEIQILFQEADLFLVSGYKSESLLNYICLQINHISLYHSSLIPAGTEISLRSFDSYPSQHLMPTLYKTHVDAVINENAKPVGVGSANSEDMLTLAIRAQGLENRMKNICVANSLNGVTIRHRMKAPYTSWLSQLINFFDVVDYPILHYQPWKIVTQLHQQFVNCVIDYRPLHLPLRAALTIENFNISSNITAKTSTSILRLIAEEGSLFLSKKVDTPNDVPENLSLNLRKDYVCVIEVGLFELSLRLTDGVESPQTDLRASNNIVRIRTCADSAIALLDLVKYIASDGDLHDGLSNDSATNHSKNSNDKILVTLEENEKDDIMGDGSDFNFSHGSLDGSSSKKEVPELVEEAMNDMTEITPPKKRSASKKCRPLERRNIEVFYFPDENISRTKLVGEVLSEVLSESDSTDDDIETEFCIIEAESGIGYLSNTKVPEVRLLTQEPIKMVDNHFTVPLGKEDVLKAPKNYPVPVSKYTLREMSIVWHMYGGSDFASSEEKDSKDDKKHVSAPADSSSETSLHSLSSNLSRKSSIDVNSVSFSAGKFCETPSVNFMVPRSSSYVSFSENLNEGSNVLYDKHQNSRWQAQGGPNRDHDSLMELKLTKVKYQYEMYPKTTKQASRQVLLVQEVEIRDRMATSEINKFLYQYSSSARPKQSNAYMVMIKATNIRPEQNISTLQECCLRVSLLPLRLNIDQDSLLFLIKFFSDIAGNSNSADTTASTAKPSPSPVMNIEDIKVIDSPTLMVEVDNEKSAPVPESAKSPVFIRSFVFSPEVPIRLDYEPKRVDLKRGPLAGLILGLGKLNCSELKLKKIYHRYGLLGLEKLLSFILAEWLQDIKKNQLPSILGGVGPIHSLVQLFQGIRDLFWLPIEQYQKDGRIVRGLQRGANSFTTSSAMAVLEITARLVYAIQRIAETAFDIVSPGPSIKHVRLCDRSDRHKDRRSRRAKGNQPADIREGFASALQLVKDGFGETAQTLVRVASVEHEVKGAVGAVGGVLREIPSTAIRPIIIASQATTNVLDGVRSQLVPDARTEAALKWRSDYF</sequence>
<evidence type="ECO:0000313" key="14">
    <source>
        <dbReference type="Proteomes" id="UP001367676"/>
    </source>
</evidence>
<feature type="region of interest" description="Disordered" evidence="12">
    <location>
        <begin position="415"/>
        <end position="451"/>
    </location>
</feature>
<evidence type="ECO:0000256" key="1">
    <source>
        <dbReference type="ARBA" id="ARBA00004406"/>
    </source>
</evidence>
<comment type="caution">
    <text evidence="13">The sequence shown here is derived from an EMBL/GenBank/DDBJ whole genome shotgun (WGS) entry which is preliminary data.</text>
</comment>
<dbReference type="GO" id="GO:0006869">
    <property type="term" value="P:lipid transport"/>
    <property type="evidence" value="ECO:0007669"/>
    <property type="project" value="UniProtKB-KW"/>
</dbReference>
<dbReference type="GO" id="GO:0000045">
    <property type="term" value="P:autophagosome assembly"/>
    <property type="evidence" value="ECO:0007669"/>
    <property type="project" value="TreeGrafter"/>
</dbReference>
<keyword evidence="7" id="KW-0072">Autophagy</keyword>
<evidence type="ECO:0000256" key="2">
    <source>
        <dbReference type="ARBA" id="ARBA00004623"/>
    </source>
</evidence>
<comment type="catalytic activity">
    <reaction evidence="11">
        <text>a 1,2-diacyl-sn-glycero-3-phosphoethanolamine(in) = a 1,2-diacyl-sn-glycero-3-phosphoethanolamine(out)</text>
        <dbReference type="Rhea" id="RHEA:38895"/>
        <dbReference type="ChEBI" id="CHEBI:64612"/>
    </reaction>
</comment>
<feature type="compositionally biased region" description="Low complexity" evidence="12">
    <location>
        <begin position="415"/>
        <end position="427"/>
    </location>
</feature>
<evidence type="ECO:0000256" key="3">
    <source>
        <dbReference type="ARBA" id="ARBA00009714"/>
    </source>
</evidence>
<dbReference type="GO" id="GO:0032266">
    <property type="term" value="F:phosphatidylinositol-3-phosphate binding"/>
    <property type="evidence" value="ECO:0007669"/>
    <property type="project" value="TreeGrafter"/>
</dbReference>
<feature type="compositionally biased region" description="Basic and acidic residues" evidence="12">
    <location>
        <begin position="1519"/>
        <end position="1530"/>
    </location>
</feature>
<dbReference type="GO" id="GO:0005789">
    <property type="term" value="C:endoplasmic reticulum membrane"/>
    <property type="evidence" value="ECO:0007669"/>
    <property type="project" value="UniProtKB-SubCell"/>
</dbReference>
<protein>
    <recommendedName>
        <fullName evidence="4">Autophagy-related protein 2</fullName>
    </recommendedName>
</protein>
<gene>
    <name evidence="13" type="ORF">V9T40_006763</name>
</gene>
<evidence type="ECO:0000256" key="7">
    <source>
        <dbReference type="ARBA" id="ARBA00023006"/>
    </source>
</evidence>
<evidence type="ECO:0000313" key="13">
    <source>
        <dbReference type="EMBL" id="KAK7602789.1"/>
    </source>
</evidence>
<dbReference type="GO" id="GO:0061908">
    <property type="term" value="C:phagophore"/>
    <property type="evidence" value="ECO:0007669"/>
    <property type="project" value="TreeGrafter"/>
</dbReference>
<dbReference type="GO" id="GO:0034045">
    <property type="term" value="C:phagophore assembly site membrane"/>
    <property type="evidence" value="ECO:0007669"/>
    <property type="project" value="UniProtKB-SubCell"/>
</dbReference>
<dbReference type="GO" id="GO:0043495">
    <property type="term" value="F:protein-membrane adaptor activity"/>
    <property type="evidence" value="ECO:0007669"/>
    <property type="project" value="TreeGrafter"/>
</dbReference>
<dbReference type="PANTHER" id="PTHR13190:SF1">
    <property type="entry name" value="AUTOPHAGY-RELATED 2, ISOFORM A"/>
    <property type="match status" value="1"/>
</dbReference>
<dbReference type="GO" id="GO:0034727">
    <property type="term" value="P:piecemeal microautophagy of the nucleus"/>
    <property type="evidence" value="ECO:0007669"/>
    <property type="project" value="TreeGrafter"/>
</dbReference>
<dbReference type="GO" id="GO:0061709">
    <property type="term" value="P:reticulophagy"/>
    <property type="evidence" value="ECO:0007669"/>
    <property type="project" value="TreeGrafter"/>
</dbReference>
<evidence type="ECO:0000256" key="8">
    <source>
        <dbReference type="ARBA" id="ARBA00023055"/>
    </source>
</evidence>
<proteinExistence type="inferred from homology"/>
<evidence type="ECO:0000256" key="4">
    <source>
        <dbReference type="ARBA" id="ARBA00018070"/>
    </source>
</evidence>
<evidence type="ECO:0000256" key="5">
    <source>
        <dbReference type="ARBA" id="ARBA00022448"/>
    </source>
</evidence>
<keyword evidence="5" id="KW-0813">Transport</keyword>
<dbReference type="Pfam" id="PF13329">
    <property type="entry name" value="ATG2_CAD"/>
    <property type="match status" value="1"/>
</dbReference>
<evidence type="ECO:0000256" key="10">
    <source>
        <dbReference type="ARBA" id="ARBA00024479"/>
    </source>
</evidence>
<dbReference type="InterPro" id="IPR026849">
    <property type="entry name" value="ATG2"/>
</dbReference>
<evidence type="ECO:0000256" key="11">
    <source>
        <dbReference type="ARBA" id="ARBA00024615"/>
    </source>
</evidence>
<dbReference type="EMBL" id="JBBCAQ010000007">
    <property type="protein sequence ID" value="KAK7602789.1"/>
    <property type="molecule type" value="Genomic_DNA"/>
</dbReference>
<dbReference type="GO" id="GO:0061723">
    <property type="term" value="P:glycophagy"/>
    <property type="evidence" value="ECO:0007669"/>
    <property type="project" value="TreeGrafter"/>
</dbReference>
<evidence type="ECO:0000256" key="9">
    <source>
        <dbReference type="ARBA" id="ARBA00023136"/>
    </source>
</evidence>
<feature type="compositionally biased region" description="Low complexity" evidence="12">
    <location>
        <begin position="1537"/>
        <end position="1549"/>
    </location>
</feature>